<organism evidence="10 11">
    <name type="scientific">Steccherinum ochraceum</name>
    <dbReference type="NCBI Taxonomy" id="92696"/>
    <lineage>
        <taxon>Eukaryota</taxon>
        <taxon>Fungi</taxon>
        <taxon>Dikarya</taxon>
        <taxon>Basidiomycota</taxon>
        <taxon>Agaricomycotina</taxon>
        <taxon>Agaricomycetes</taxon>
        <taxon>Polyporales</taxon>
        <taxon>Steccherinaceae</taxon>
        <taxon>Steccherinum</taxon>
    </lineage>
</organism>
<keyword evidence="7" id="KW-0472">Membrane</keyword>
<dbReference type="CDD" id="cd02241">
    <property type="entry name" value="cupin_OxOx"/>
    <property type="match status" value="1"/>
</dbReference>
<feature type="transmembrane region" description="Helical" evidence="7">
    <location>
        <begin position="304"/>
        <end position="326"/>
    </location>
</feature>
<evidence type="ECO:0000313" key="10">
    <source>
        <dbReference type="EMBL" id="TCD67067.1"/>
    </source>
</evidence>
<name>A0A4V2MWP4_9APHY</name>
<dbReference type="GO" id="GO:0005576">
    <property type="term" value="C:extracellular region"/>
    <property type="evidence" value="ECO:0007669"/>
    <property type="project" value="UniProtKB-SubCell"/>
</dbReference>
<comment type="subcellular location">
    <subcellularLocation>
        <location evidence="1">Secreted</location>
    </subcellularLocation>
</comment>
<keyword evidence="7" id="KW-0812">Transmembrane</keyword>
<dbReference type="Gene3D" id="2.60.120.10">
    <property type="entry name" value="Jelly Rolls"/>
    <property type="match status" value="1"/>
</dbReference>
<dbReference type="AlphaFoldDB" id="A0A4V2MWP4"/>
<dbReference type="Proteomes" id="UP000292702">
    <property type="component" value="Unassembled WGS sequence"/>
</dbReference>
<dbReference type="Pfam" id="PF00190">
    <property type="entry name" value="Cupin_1"/>
    <property type="match status" value="1"/>
</dbReference>
<keyword evidence="8" id="KW-0732">Signal</keyword>
<evidence type="ECO:0000256" key="7">
    <source>
        <dbReference type="SAM" id="Phobius"/>
    </source>
</evidence>
<feature type="compositionally biased region" description="Low complexity" evidence="6">
    <location>
        <begin position="251"/>
        <end position="280"/>
    </location>
</feature>
<feature type="domain" description="Cupin type-1" evidence="9">
    <location>
        <begin position="57"/>
        <end position="204"/>
    </location>
</feature>
<protein>
    <recommendedName>
        <fullName evidence="9">Cupin type-1 domain-containing protein</fullName>
    </recommendedName>
</protein>
<accession>A0A4V2MWP4</accession>
<comment type="caution">
    <text evidence="10">The sequence shown here is derived from an EMBL/GenBank/DDBJ whole genome shotgun (WGS) entry which is preliminary data.</text>
</comment>
<dbReference type="InterPro" id="IPR006045">
    <property type="entry name" value="Cupin_1"/>
</dbReference>
<comment type="similarity">
    <text evidence="2">Belongs to the germin family.</text>
</comment>
<proteinExistence type="inferred from homology"/>
<feature type="region of interest" description="Disordered" evidence="6">
    <location>
        <begin position="244"/>
        <end position="296"/>
    </location>
</feature>
<reference evidence="10 11" key="1">
    <citation type="submission" date="2018-11" db="EMBL/GenBank/DDBJ databases">
        <title>Genome assembly of Steccherinum ochraceum LE-BIN_3174, the white-rot fungus of the Steccherinaceae family (The Residual Polyporoid clade, Polyporales, Basidiomycota).</title>
        <authorList>
            <person name="Fedorova T.V."/>
            <person name="Glazunova O.A."/>
            <person name="Landesman E.O."/>
            <person name="Moiseenko K.V."/>
            <person name="Psurtseva N.V."/>
            <person name="Savinova O.S."/>
            <person name="Shakhova N.V."/>
            <person name="Tyazhelova T.V."/>
            <person name="Vasina D.V."/>
        </authorList>
    </citation>
    <scope>NUCLEOTIDE SEQUENCE [LARGE SCALE GENOMIC DNA]</scope>
    <source>
        <strain evidence="10 11">LE-BIN_3174</strain>
    </source>
</reference>
<evidence type="ECO:0000256" key="8">
    <source>
        <dbReference type="SAM" id="SignalP"/>
    </source>
</evidence>
<dbReference type="EMBL" id="RWJN01000111">
    <property type="protein sequence ID" value="TCD67067.1"/>
    <property type="molecule type" value="Genomic_DNA"/>
</dbReference>
<dbReference type="SUPFAM" id="SSF51182">
    <property type="entry name" value="RmlC-like cupins"/>
    <property type="match status" value="1"/>
</dbReference>
<evidence type="ECO:0000259" key="9">
    <source>
        <dbReference type="SMART" id="SM00835"/>
    </source>
</evidence>
<keyword evidence="5" id="KW-0464">Manganese</keyword>
<evidence type="ECO:0000256" key="4">
    <source>
        <dbReference type="ARBA" id="ARBA00022723"/>
    </source>
</evidence>
<feature type="chain" id="PRO_5020568407" description="Cupin type-1 domain-containing protein" evidence="8">
    <location>
        <begin position="23"/>
        <end position="395"/>
    </location>
</feature>
<evidence type="ECO:0000313" key="11">
    <source>
        <dbReference type="Proteomes" id="UP000292702"/>
    </source>
</evidence>
<evidence type="ECO:0000256" key="3">
    <source>
        <dbReference type="ARBA" id="ARBA00022525"/>
    </source>
</evidence>
<dbReference type="PANTHER" id="PTHR31238">
    <property type="entry name" value="GERMIN-LIKE PROTEIN SUBFAMILY 3 MEMBER 3"/>
    <property type="match status" value="1"/>
</dbReference>
<keyword evidence="7" id="KW-1133">Transmembrane helix</keyword>
<dbReference type="OrthoDB" id="1921208at2759"/>
<evidence type="ECO:0000256" key="2">
    <source>
        <dbReference type="ARBA" id="ARBA00007456"/>
    </source>
</evidence>
<evidence type="ECO:0000256" key="6">
    <source>
        <dbReference type="SAM" id="MobiDB-lite"/>
    </source>
</evidence>
<feature type="region of interest" description="Disordered" evidence="6">
    <location>
        <begin position="332"/>
        <end position="395"/>
    </location>
</feature>
<evidence type="ECO:0000256" key="1">
    <source>
        <dbReference type="ARBA" id="ARBA00004613"/>
    </source>
</evidence>
<dbReference type="PRINTS" id="PR00325">
    <property type="entry name" value="GERMIN"/>
</dbReference>
<dbReference type="InterPro" id="IPR001929">
    <property type="entry name" value="Germin"/>
</dbReference>
<dbReference type="InterPro" id="IPR011051">
    <property type="entry name" value="RmlC_Cupin_sf"/>
</dbReference>
<dbReference type="InterPro" id="IPR014710">
    <property type="entry name" value="RmlC-like_jellyroll"/>
</dbReference>
<gene>
    <name evidence="10" type="ORF">EIP91_000580</name>
</gene>
<keyword evidence="4" id="KW-0479">Metal-binding</keyword>
<dbReference type="GO" id="GO:0030145">
    <property type="term" value="F:manganese ion binding"/>
    <property type="evidence" value="ECO:0007669"/>
    <property type="project" value="InterPro"/>
</dbReference>
<sequence>MYSTSLPLLLSLVLGFGAGVDAFSAGESITQEVADLKVAPTANDRLNLLNPDSNFVFDFNKAKTQTEGGAAGEIVRSAASNFPAVAGQGISMTIGFLGPCGLNTPHTHPRATEFNYAVDGTVSVGMLTENGARFVSNTLAPGQAMIIPQGAIHFEMNLGCEPMQFVAGFNSDDPGVLSIAQEFFGLPPAVVAASLGNLTADEVAKIESKIADNVAFGTNDCLQRCGITKTTQGTTQRVQRVAGNALPSGFSGPTPASSGATSTATSASSTSHATGTPTPGDRLAGAVEDENDAPSSSKLSTLDIALIVVVAILGLGYIAMMVAYFVRRNKQKSPSGMRGLYTRPGASFAPGGEGEKIFESSTKAAPYEEYTPEHMPYSEGGRGHSTPYDAPSGAL</sequence>
<keyword evidence="3" id="KW-0964">Secreted</keyword>
<feature type="signal peptide" evidence="8">
    <location>
        <begin position="1"/>
        <end position="22"/>
    </location>
</feature>
<keyword evidence="11" id="KW-1185">Reference proteome</keyword>
<dbReference type="STRING" id="92696.A0A4V2MWP4"/>
<dbReference type="SMART" id="SM00835">
    <property type="entry name" value="Cupin_1"/>
    <property type="match status" value="1"/>
</dbReference>
<evidence type="ECO:0000256" key="5">
    <source>
        <dbReference type="ARBA" id="ARBA00023211"/>
    </source>
</evidence>